<protein>
    <submittedName>
        <fullName evidence="2">HNH endonuclease</fullName>
    </submittedName>
</protein>
<reference evidence="2 3" key="1">
    <citation type="journal article" date="2021" name="bioRxiv">
        <title>Unraveling nitrogen, sulfur and carbon metabolic pathways and microbial community transcriptional responses to substrate deprivation and toxicity stresses in a bioreactor mimicking anoxic brackish coastal sediment conditions.</title>
        <authorList>
            <person name="Martins P.D."/>
            <person name="Echeveste M.J."/>
            <person name="Arshad A."/>
            <person name="Kurth J."/>
            <person name="Ouboter H."/>
            <person name="Jetten M.S.M."/>
            <person name="Welte C.U."/>
        </authorList>
    </citation>
    <scope>NUCLEOTIDE SEQUENCE [LARGE SCALE GENOMIC DNA]</scope>
    <source>
        <strain evidence="2">MAG_38</strain>
    </source>
</reference>
<keyword evidence="2" id="KW-0378">Hydrolase</keyword>
<feature type="domain" description="HNH nuclease" evidence="1">
    <location>
        <begin position="176"/>
        <end position="234"/>
    </location>
</feature>
<sequence>MQTSVTETAARRRLYFAHAYGYAGAVAQLLRSPEGRSDLVQWIDRNSPTFRSALRTPGKRSILHDLLHALAYSDWEHHTHHWDLNSLEQFFRDHGERIPRDLKKKTDGNYDTLLTRLEKPLAKLADSAFHILFADRSTLLAFNELLANVIRSLSVAQFPELRAQGLLRRPAYIPTWLKRAVFHRDKGRCQVCHRDLTGVINPISNAQLDHIWPLARSGSNDATNFQLLCSRCNARKYASTGTTSEEYYVYW</sequence>
<gene>
    <name evidence="2" type="ORF">K8G79_02625</name>
</gene>
<dbReference type="GO" id="GO:0003676">
    <property type="term" value="F:nucleic acid binding"/>
    <property type="evidence" value="ECO:0007669"/>
    <property type="project" value="InterPro"/>
</dbReference>
<dbReference type="PANTHER" id="PTHR33877">
    <property type="entry name" value="SLL1193 PROTEIN"/>
    <property type="match status" value="1"/>
</dbReference>
<proteinExistence type="predicted"/>
<name>A0AAJ1EIR4_9BACT</name>
<dbReference type="Proteomes" id="UP001197609">
    <property type="component" value="Unassembled WGS sequence"/>
</dbReference>
<evidence type="ECO:0000313" key="3">
    <source>
        <dbReference type="Proteomes" id="UP001197609"/>
    </source>
</evidence>
<dbReference type="GO" id="GO:0004519">
    <property type="term" value="F:endonuclease activity"/>
    <property type="evidence" value="ECO:0007669"/>
    <property type="project" value="UniProtKB-KW"/>
</dbReference>
<dbReference type="InterPro" id="IPR002711">
    <property type="entry name" value="HNH"/>
</dbReference>
<evidence type="ECO:0000259" key="1">
    <source>
        <dbReference type="SMART" id="SM00507"/>
    </source>
</evidence>
<accession>A0AAJ1EIR4</accession>
<dbReference type="EMBL" id="JAIOIU010000031">
    <property type="protein sequence ID" value="MBZ0159031.1"/>
    <property type="molecule type" value="Genomic_DNA"/>
</dbReference>
<evidence type="ECO:0000313" key="2">
    <source>
        <dbReference type="EMBL" id="MBZ0159031.1"/>
    </source>
</evidence>
<organism evidence="2 3">
    <name type="scientific">Candidatus Methylomirabilis tolerans</name>
    <dbReference type="NCBI Taxonomy" id="3123416"/>
    <lineage>
        <taxon>Bacteria</taxon>
        <taxon>Candidatus Methylomirabilota</taxon>
        <taxon>Candidatus Methylomirabilia</taxon>
        <taxon>Candidatus Methylomirabilales</taxon>
        <taxon>Candidatus Methylomirabilaceae</taxon>
        <taxon>Candidatus Methylomirabilis</taxon>
    </lineage>
</organism>
<dbReference type="AlphaFoldDB" id="A0AAJ1EIR4"/>
<dbReference type="CDD" id="cd00085">
    <property type="entry name" value="HNHc"/>
    <property type="match status" value="1"/>
</dbReference>
<dbReference type="Pfam" id="PF01844">
    <property type="entry name" value="HNH"/>
    <property type="match status" value="1"/>
</dbReference>
<keyword evidence="2" id="KW-0540">Nuclease</keyword>
<dbReference type="GO" id="GO:0008270">
    <property type="term" value="F:zinc ion binding"/>
    <property type="evidence" value="ECO:0007669"/>
    <property type="project" value="InterPro"/>
</dbReference>
<dbReference type="SMART" id="SM00507">
    <property type="entry name" value="HNHc"/>
    <property type="match status" value="1"/>
</dbReference>
<dbReference type="Gene3D" id="1.10.30.50">
    <property type="match status" value="1"/>
</dbReference>
<comment type="caution">
    <text evidence="2">The sequence shown here is derived from an EMBL/GenBank/DDBJ whole genome shotgun (WGS) entry which is preliminary data.</text>
</comment>
<dbReference type="InterPro" id="IPR003615">
    <property type="entry name" value="HNH_nuc"/>
</dbReference>
<keyword evidence="2" id="KW-0255">Endonuclease</keyword>
<dbReference type="InterPro" id="IPR052892">
    <property type="entry name" value="NA-targeting_endonuclease"/>
</dbReference>
<dbReference type="PANTHER" id="PTHR33877:SF1">
    <property type="entry name" value="TYPE IV METHYL-DIRECTED RESTRICTION ENZYME ECOKMCRA"/>
    <property type="match status" value="1"/>
</dbReference>